<accession>A0ABQ0DYM0</accession>
<evidence type="ECO:0000313" key="1">
    <source>
        <dbReference type="EMBL" id="GAB1227965.1"/>
    </source>
</evidence>
<keyword evidence="2" id="KW-1185">Reference proteome</keyword>
<dbReference type="Proteomes" id="UP001628156">
    <property type="component" value="Unassembled WGS sequence"/>
</dbReference>
<dbReference type="EMBL" id="BAAFRS010000366">
    <property type="protein sequence ID" value="GAB1227965.1"/>
    <property type="molecule type" value="Genomic_DNA"/>
</dbReference>
<reference evidence="1 2" key="1">
    <citation type="journal article" date="2019" name="PLoS Negl. Trop. Dis.">
        <title>Whole genome sequencing of Entamoeba nuttalli reveals mammalian host-related molecular signatures and a novel octapeptide-repeat surface protein.</title>
        <authorList>
            <person name="Tanaka M."/>
            <person name="Makiuchi T."/>
            <person name="Komiyama T."/>
            <person name="Shiina T."/>
            <person name="Osaki K."/>
            <person name="Tachibana H."/>
        </authorList>
    </citation>
    <scope>NUCLEOTIDE SEQUENCE [LARGE SCALE GENOMIC DNA]</scope>
    <source>
        <strain evidence="1 2">P19-061405</strain>
    </source>
</reference>
<evidence type="ECO:0000313" key="2">
    <source>
        <dbReference type="Proteomes" id="UP001628156"/>
    </source>
</evidence>
<proteinExistence type="predicted"/>
<protein>
    <submittedName>
        <fullName evidence="1">Uncharacterized protein</fullName>
    </submittedName>
</protein>
<organism evidence="1 2">
    <name type="scientific">Entamoeba nuttalli</name>
    <dbReference type="NCBI Taxonomy" id="412467"/>
    <lineage>
        <taxon>Eukaryota</taxon>
        <taxon>Amoebozoa</taxon>
        <taxon>Evosea</taxon>
        <taxon>Archamoebae</taxon>
        <taxon>Mastigamoebida</taxon>
        <taxon>Entamoebidae</taxon>
        <taxon>Entamoeba</taxon>
    </lineage>
</organism>
<gene>
    <name evidence="1" type="ORF">ENUP19_0366G0003</name>
</gene>
<comment type="caution">
    <text evidence="1">The sequence shown here is derived from an EMBL/GenBank/DDBJ whole genome shotgun (WGS) entry which is preliminary data.</text>
</comment>
<name>A0ABQ0DYM0_9EUKA</name>
<sequence>MSFSSNSTFKHKKYGPAKVNVDIAKRNQRQELTVTIPVSTEWRGAMRHIGEEITVMSTPFRVYPCSLVLDNL</sequence>